<dbReference type="EMBL" id="LAZR01055333">
    <property type="protein sequence ID" value="KKK76606.1"/>
    <property type="molecule type" value="Genomic_DNA"/>
</dbReference>
<comment type="caution">
    <text evidence="1">The sequence shown here is derived from an EMBL/GenBank/DDBJ whole genome shotgun (WGS) entry which is preliminary data.</text>
</comment>
<accession>A0A0F9AWK0</accession>
<protein>
    <submittedName>
        <fullName evidence="1">Uncharacterized protein</fullName>
    </submittedName>
</protein>
<dbReference type="AlphaFoldDB" id="A0A0F9AWK0"/>
<proteinExistence type="predicted"/>
<organism evidence="1">
    <name type="scientific">marine sediment metagenome</name>
    <dbReference type="NCBI Taxonomy" id="412755"/>
    <lineage>
        <taxon>unclassified sequences</taxon>
        <taxon>metagenomes</taxon>
        <taxon>ecological metagenomes</taxon>
    </lineage>
</organism>
<gene>
    <name evidence="1" type="ORF">LCGC14_2861930</name>
</gene>
<sequence>MPRDLPDWGAQSSQATVHEVTDLGELAVRLGSIDTHDRRGDVIWFDGFEDGLVKWGTSKGGTGSAVDLSIVKARNGLFSARLVAGSDGGRFARIDKTVPFPVLSPMGAEFSFQLQQNIDNLEFIFDLFDGVNVTQYLITWDDVNNNLLYQDSAGVDQVFASDVSLSITATLFHTMKLVVDMEKKVYGRLILDDTSYSLAAIAALAVADVTIPAVRFRVNLIGRAGNNDLIYVEDVILTQNENV</sequence>
<reference evidence="1" key="1">
    <citation type="journal article" date="2015" name="Nature">
        <title>Complex archaea that bridge the gap between prokaryotes and eukaryotes.</title>
        <authorList>
            <person name="Spang A."/>
            <person name="Saw J.H."/>
            <person name="Jorgensen S.L."/>
            <person name="Zaremba-Niedzwiedzka K."/>
            <person name="Martijn J."/>
            <person name="Lind A.E."/>
            <person name="van Eijk R."/>
            <person name="Schleper C."/>
            <person name="Guy L."/>
            <person name="Ettema T.J."/>
        </authorList>
    </citation>
    <scope>NUCLEOTIDE SEQUENCE</scope>
</reference>
<name>A0A0F9AWK0_9ZZZZ</name>
<evidence type="ECO:0000313" key="1">
    <source>
        <dbReference type="EMBL" id="KKK76606.1"/>
    </source>
</evidence>